<evidence type="ECO:0000313" key="1">
    <source>
        <dbReference type="EMBL" id="AHJ87170.1"/>
    </source>
</evidence>
<organism evidence="1 2">
    <name type="scientific">Bacillus phage BCP8-2</name>
    <dbReference type="NCBI Taxonomy" id="1129192"/>
    <lineage>
        <taxon>Viruses</taxon>
        <taxon>Duplodnaviria</taxon>
        <taxon>Heunggongvirae</taxon>
        <taxon>Uroviricota</taxon>
        <taxon>Caudoviricetes</taxon>
        <taxon>Herelleviridae</taxon>
        <taxon>Bastillevirinae</taxon>
        <taxon>Caeruleovirus</taxon>
        <taxon>Caeruleovirus BCP82</taxon>
    </lineage>
</organism>
<dbReference type="OrthoDB" id="17273at10239"/>
<proteinExistence type="predicted"/>
<dbReference type="GeneID" id="24723396"/>
<dbReference type="EMBL" id="KJ081346">
    <property type="protein sequence ID" value="AHJ87170.1"/>
    <property type="molecule type" value="Genomic_DNA"/>
</dbReference>
<reference evidence="2" key="1">
    <citation type="submission" date="2014-01" db="EMBL/GenBank/DDBJ databases">
        <title>Genomic and Proteomic Analysis of Broad Host Range Virulent Bacillus Group Phage BCP8-2 Leading To the Creation of New Genus within Myoviruses.</title>
        <authorList>
            <person name="Bandara N."/>
            <person name="Asare P.T."/>
            <person name="Kim K.P."/>
        </authorList>
    </citation>
    <scope>NUCLEOTIDE SEQUENCE [LARGE SCALE GENOMIC DNA]</scope>
</reference>
<dbReference type="KEGG" id="vg:24723396"/>
<keyword evidence="2" id="KW-1185">Reference proteome</keyword>
<name>A0A0E3D9I9_9CAUD</name>
<gene>
    <name evidence="1" type="ORF">BCP8-2_132</name>
</gene>
<protein>
    <submittedName>
        <fullName evidence="1">Uncharacterized protein</fullName>
    </submittedName>
</protein>
<dbReference type="Proteomes" id="UP000033014">
    <property type="component" value="Segment"/>
</dbReference>
<dbReference type="RefSeq" id="YP_009149693.1">
    <property type="nucleotide sequence ID" value="NC_027355.1"/>
</dbReference>
<evidence type="ECO:0000313" key="2">
    <source>
        <dbReference type="Proteomes" id="UP000033014"/>
    </source>
</evidence>
<sequence>MKVVDPMKVAFVLDYLHRGGELRMDGSTFVWLHNEKVGESETHEFFIDGLARKMTKTDLSTGKESPHYMGCKDMTLPYFFQILGEIDHNEYTSMLVKLKRMREGEL</sequence>
<accession>A0A0E3D9I9</accession>
<reference evidence="1 2" key="2">
    <citation type="journal article" date="2015" name="Arch. Virol.">
        <title>Complete genome sequence analysis and identification of putative metallo-beta-lactamase and SpoIIIE homologs in Bacillus cereus group phage BCP8-2, a new member of the proposed Bastille-like group.</title>
        <authorList>
            <person name="Asare P.T."/>
            <person name="Bandara N."/>
            <person name="Jeong T.Y."/>
            <person name="Ryu S."/>
            <person name="Klumpp J."/>
            <person name="Kim K.P."/>
        </authorList>
    </citation>
    <scope>NUCLEOTIDE SEQUENCE [LARGE SCALE GENOMIC DNA]</scope>
    <source>
        <strain evidence="1">BCP8-2</strain>
    </source>
</reference>